<comment type="caution">
    <text evidence="2">The sequence shown here is derived from an EMBL/GenBank/DDBJ whole genome shotgun (WGS) entry which is preliminary data.</text>
</comment>
<dbReference type="AlphaFoldDB" id="A0A967EVT3"/>
<proteinExistence type="predicted"/>
<evidence type="ECO:0000259" key="1">
    <source>
        <dbReference type="Pfam" id="PF00535"/>
    </source>
</evidence>
<protein>
    <submittedName>
        <fullName evidence="2">Glycosyltransferase</fullName>
    </submittedName>
</protein>
<dbReference type="PANTHER" id="PTHR43685">
    <property type="entry name" value="GLYCOSYLTRANSFERASE"/>
    <property type="match status" value="1"/>
</dbReference>
<evidence type="ECO:0000313" key="2">
    <source>
        <dbReference type="EMBL" id="NIA69017.1"/>
    </source>
</evidence>
<dbReference type="Pfam" id="PF00535">
    <property type="entry name" value="Glycos_transf_2"/>
    <property type="match status" value="1"/>
</dbReference>
<sequence>MVGFSIITPVLNMAGTIRDCIESVACQIDDVEAVQHIIVDGGSDDGTLDVISDYPHIELIHEPAPGIYVAMNRGIAAARHEVVGIVNADDLLEIGALGVVSGVLEANPRVQIVAGLAVVERLHDGDRKFVRIAPSRGHKSQSWDLLFHGSMPTNAYFFRLCVFKENGSFNVDFAVCSDRELLIRFKLAGILTLPVKRILYRYLAHEGSTTLNAERRHDVQMCNERIAIAESYLAKGQPSSSVVRRFREWIAAERARVMMARSRAGEWRLAWQEAQMGLKASTQGFLVFLLRRAVAIPTARARRWPATLSCACRKFFA</sequence>
<keyword evidence="3" id="KW-1185">Reference proteome</keyword>
<evidence type="ECO:0000313" key="3">
    <source>
        <dbReference type="Proteomes" id="UP000761264"/>
    </source>
</evidence>
<organism evidence="2 3">
    <name type="scientific">Pelagibius litoralis</name>
    <dbReference type="NCBI Taxonomy" id="374515"/>
    <lineage>
        <taxon>Bacteria</taxon>
        <taxon>Pseudomonadati</taxon>
        <taxon>Pseudomonadota</taxon>
        <taxon>Alphaproteobacteria</taxon>
        <taxon>Rhodospirillales</taxon>
        <taxon>Rhodovibrionaceae</taxon>
        <taxon>Pelagibius</taxon>
    </lineage>
</organism>
<gene>
    <name evidence="2" type="ORF">HBA54_10485</name>
</gene>
<dbReference type="InterPro" id="IPR050834">
    <property type="entry name" value="Glycosyltransf_2"/>
</dbReference>
<accession>A0A967EVT3</accession>
<dbReference type="EMBL" id="JAAQPH010000007">
    <property type="protein sequence ID" value="NIA69017.1"/>
    <property type="molecule type" value="Genomic_DNA"/>
</dbReference>
<dbReference type="SUPFAM" id="SSF53448">
    <property type="entry name" value="Nucleotide-diphospho-sugar transferases"/>
    <property type="match status" value="1"/>
</dbReference>
<feature type="domain" description="Glycosyltransferase 2-like" evidence="1">
    <location>
        <begin position="5"/>
        <end position="147"/>
    </location>
</feature>
<name>A0A967EVT3_9PROT</name>
<dbReference type="Proteomes" id="UP000761264">
    <property type="component" value="Unassembled WGS sequence"/>
</dbReference>
<dbReference type="InterPro" id="IPR029044">
    <property type="entry name" value="Nucleotide-diphossugar_trans"/>
</dbReference>
<dbReference type="RefSeq" id="WP_167224215.1">
    <property type="nucleotide sequence ID" value="NZ_JAAQPH010000007.1"/>
</dbReference>
<dbReference type="PANTHER" id="PTHR43685:SF2">
    <property type="entry name" value="GLYCOSYLTRANSFERASE 2-LIKE DOMAIN-CONTAINING PROTEIN"/>
    <property type="match status" value="1"/>
</dbReference>
<reference evidence="2" key="1">
    <citation type="submission" date="2020-03" db="EMBL/GenBank/DDBJ databases">
        <title>Genome of Pelagibius litoralis DSM 21314T.</title>
        <authorList>
            <person name="Wang G."/>
        </authorList>
    </citation>
    <scope>NUCLEOTIDE SEQUENCE</scope>
    <source>
        <strain evidence="2">DSM 21314</strain>
    </source>
</reference>
<dbReference type="InterPro" id="IPR001173">
    <property type="entry name" value="Glyco_trans_2-like"/>
</dbReference>
<dbReference type="Gene3D" id="3.90.550.10">
    <property type="entry name" value="Spore Coat Polysaccharide Biosynthesis Protein SpsA, Chain A"/>
    <property type="match status" value="1"/>
</dbReference>